<name>A0ABY4CSY6_9BACT</name>
<gene>
    <name evidence="1" type="ORF">MTX78_14675</name>
</gene>
<reference evidence="1 2" key="1">
    <citation type="submission" date="2022-03" db="EMBL/GenBank/DDBJ databases">
        <title>Hymenobactersp. isolated from the air.</title>
        <authorList>
            <person name="Won M."/>
            <person name="Kwon S.-W."/>
        </authorList>
    </citation>
    <scope>NUCLEOTIDE SEQUENCE [LARGE SCALE GENOMIC DNA]</scope>
    <source>
        <strain evidence="1 2">KACC 21982</strain>
    </source>
</reference>
<organism evidence="1 2">
    <name type="scientific">Hymenobacter tibetensis</name>
    <dbReference type="NCBI Taxonomy" id="497967"/>
    <lineage>
        <taxon>Bacteria</taxon>
        <taxon>Pseudomonadati</taxon>
        <taxon>Bacteroidota</taxon>
        <taxon>Cytophagia</taxon>
        <taxon>Cytophagales</taxon>
        <taxon>Hymenobacteraceae</taxon>
        <taxon>Hymenobacter</taxon>
    </lineage>
</organism>
<dbReference type="EMBL" id="CP094669">
    <property type="protein sequence ID" value="UOG73368.1"/>
    <property type="molecule type" value="Genomic_DNA"/>
</dbReference>
<proteinExistence type="predicted"/>
<dbReference type="Proteomes" id="UP000831113">
    <property type="component" value="Chromosome"/>
</dbReference>
<sequence>MNERFIASLLAQVSYQRLVAANYPVVKERAPVGSGGFVRFSHGVNQFACFHSPDNTFTVSFTISRAEPVLAPLLTLGMAKKEVLRQLRLAKSRNTLQVTELEGMARATLFFQQEKLAKITFQATID</sequence>
<keyword evidence="2" id="KW-1185">Reference proteome</keyword>
<protein>
    <submittedName>
        <fullName evidence="1">Uncharacterized protein</fullName>
    </submittedName>
</protein>
<evidence type="ECO:0000313" key="2">
    <source>
        <dbReference type="Proteomes" id="UP000831113"/>
    </source>
</evidence>
<accession>A0ABY4CSY6</accession>
<evidence type="ECO:0000313" key="1">
    <source>
        <dbReference type="EMBL" id="UOG73368.1"/>
    </source>
</evidence>
<dbReference type="RefSeq" id="WP_243795721.1">
    <property type="nucleotide sequence ID" value="NZ_CP094669.1"/>
</dbReference>